<dbReference type="FunFam" id="1.10.510.10:FF:000869">
    <property type="entry name" value="Nek protein kinase"/>
    <property type="match status" value="1"/>
</dbReference>
<feature type="domain" description="Protein kinase" evidence="12">
    <location>
        <begin position="49"/>
        <end position="320"/>
    </location>
</feature>
<dbReference type="InterPro" id="IPR000719">
    <property type="entry name" value="Prot_kinase_dom"/>
</dbReference>
<organism evidence="13 14">
    <name type="scientific">Peronospora effusa</name>
    <dbReference type="NCBI Taxonomy" id="542832"/>
    <lineage>
        <taxon>Eukaryota</taxon>
        <taxon>Sar</taxon>
        <taxon>Stramenopiles</taxon>
        <taxon>Oomycota</taxon>
        <taxon>Peronosporomycetes</taxon>
        <taxon>Peronosporales</taxon>
        <taxon>Peronosporaceae</taxon>
        <taxon>Peronospora</taxon>
    </lineage>
</organism>
<protein>
    <recommendedName>
        <fullName evidence="2">non-specific serine/threonine protein kinase</fullName>
        <ecNumber evidence="2">2.7.11.1</ecNumber>
    </recommendedName>
</protein>
<accession>A0A3M6VUY5</accession>
<reference evidence="13 14" key="1">
    <citation type="submission" date="2018-06" db="EMBL/GenBank/DDBJ databases">
        <title>Comparative genomics of downy mildews reveals potential adaptations to biotrophy.</title>
        <authorList>
            <person name="Fletcher K."/>
            <person name="Klosterman S.J."/>
            <person name="Derevnina L."/>
            <person name="Martin F."/>
            <person name="Koike S."/>
            <person name="Reyes Chin-Wo S."/>
            <person name="Mou B."/>
            <person name="Michelmore R."/>
        </authorList>
    </citation>
    <scope>NUCLEOTIDE SEQUENCE [LARGE SCALE GENOMIC DNA]</scope>
    <source>
        <strain evidence="13 14">R14</strain>
    </source>
</reference>
<dbReference type="AlphaFoldDB" id="A0A3M6VUY5"/>
<dbReference type="PANTHER" id="PTHR44899">
    <property type="entry name" value="CAMK FAMILY PROTEIN KINASE"/>
    <property type="match status" value="1"/>
</dbReference>
<dbReference type="CDD" id="cd08215">
    <property type="entry name" value="STKc_Nek"/>
    <property type="match status" value="1"/>
</dbReference>
<dbReference type="InterPro" id="IPR017441">
    <property type="entry name" value="Protein_kinase_ATP_BS"/>
</dbReference>
<evidence type="ECO:0000259" key="12">
    <source>
        <dbReference type="PROSITE" id="PS50011"/>
    </source>
</evidence>
<keyword evidence="7 10" id="KW-0067">ATP-binding</keyword>
<feature type="binding site" evidence="10">
    <location>
        <position position="80"/>
    </location>
    <ligand>
        <name>ATP</name>
        <dbReference type="ChEBI" id="CHEBI:30616"/>
    </ligand>
</feature>
<evidence type="ECO:0000256" key="5">
    <source>
        <dbReference type="ARBA" id="ARBA00022741"/>
    </source>
</evidence>
<keyword evidence="5 10" id="KW-0547">Nucleotide-binding</keyword>
<keyword evidence="3" id="KW-0723">Serine/threonine-protein kinase</keyword>
<evidence type="ECO:0000256" key="4">
    <source>
        <dbReference type="ARBA" id="ARBA00022679"/>
    </source>
</evidence>
<evidence type="ECO:0000256" key="8">
    <source>
        <dbReference type="ARBA" id="ARBA00047899"/>
    </source>
</evidence>
<evidence type="ECO:0000313" key="14">
    <source>
        <dbReference type="Proteomes" id="UP000282087"/>
    </source>
</evidence>
<evidence type="ECO:0000256" key="3">
    <source>
        <dbReference type="ARBA" id="ARBA00022527"/>
    </source>
</evidence>
<feature type="region of interest" description="Disordered" evidence="11">
    <location>
        <begin position="492"/>
        <end position="517"/>
    </location>
</feature>
<evidence type="ECO:0000256" key="2">
    <source>
        <dbReference type="ARBA" id="ARBA00012513"/>
    </source>
</evidence>
<evidence type="ECO:0000256" key="6">
    <source>
        <dbReference type="ARBA" id="ARBA00022777"/>
    </source>
</evidence>
<evidence type="ECO:0000256" key="9">
    <source>
        <dbReference type="ARBA" id="ARBA00048679"/>
    </source>
</evidence>
<evidence type="ECO:0000256" key="7">
    <source>
        <dbReference type="ARBA" id="ARBA00022840"/>
    </source>
</evidence>
<dbReference type="FunFam" id="3.30.200.20:FF:000097">
    <property type="entry name" value="Probable serine/threonine-protein kinase nek1"/>
    <property type="match status" value="1"/>
</dbReference>
<keyword evidence="14" id="KW-1185">Reference proteome</keyword>
<evidence type="ECO:0000256" key="11">
    <source>
        <dbReference type="SAM" id="MobiDB-lite"/>
    </source>
</evidence>
<comment type="catalytic activity">
    <reaction evidence="8">
        <text>L-threonyl-[protein] + ATP = O-phospho-L-threonyl-[protein] + ADP + H(+)</text>
        <dbReference type="Rhea" id="RHEA:46608"/>
        <dbReference type="Rhea" id="RHEA-COMP:11060"/>
        <dbReference type="Rhea" id="RHEA-COMP:11605"/>
        <dbReference type="ChEBI" id="CHEBI:15378"/>
        <dbReference type="ChEBI" id="CHEBI:30013"/>
        <dbReference type="ChEBI" id="CHEBI:30616"/>
        <dbReference type="ChEBI" id="CHEBI:61977"/>
        <dbReference type="ChEBI" id="CHEBI:456216"/>
        <dbReference type="EC" id="2.7.11.1"/>
    </reaction>
</comment>
<dbReference type="InterPro" id="IPR051131">
    <property type="entry name" value="NEK_Ser/Thr_kinase_NIMA"/>
</dbReference>
<evidence type="ECO:0000313" key="13">
    <source>
        <dbReference type="EMBL" id="RMX69983.1"/>
    </source>
</evidence>
<evidence type="ECO:0000256" key="10">
    <source>
        <dbReference type="PROSITE-ProRule" id="PRU10141"/>
    </source>
</evidence>
<dbReference type="InterPro" id="IPR008271">
    <property type="entry name" value="Ser/Thr_kinase_AS"/>
</dbReference>
<comment type="similarity">
    <text evidence="1">Belongs to the protein kinase superfamily. NEK Ser/Thr protein kinase family. NIMA subfamily.</text>
</comment>
<proteinExistence type="inferred from homology"/>
<dbReference type="EC" id="2.7.11.1" evidence="2"/>
<name>A0A3M6VUY5_9STRA</name>
<dbReference type="GO" id="GO:0004674">
    <property type="term" value="F:protein serine/threonine kinase activity"/>
    <property type="evidence" value="ECO:0007669"/>
    <property type="project" value="UniProtKB-KW"/>
</dbReference>
<comment type="caution">
    <text evidence="13">The sequence shown here is derived from an EMBL/GenBank/DDBJ whole genome shotgun (WGS) entry which is preliminary data.</text>
</comment>
<dbReference type="Pfam" id="PF00069">
    <property type="entry name" value="Pkinase"/>
    <property type="match status" value="1"/>
</dbReference>
<dbReference type="EMBL" id="QLLG01000008">
    <property type="protein sequence ID" value="RMX69983.1"/>
    <property type="molecule type" value="Genomic_DNA"/>
</dbReference>
<dbReference type="SUPFAM" id="SSF56112">
    <property type="entry name" value="Protein kinase-like (PK-like)"/>
    <property type="match status" value="1"/>
</dbReference>
<dbReference type="Gene3D" id="1.10.510.10">
    <property type="entry name" value="Transferase(Phosphotransferase) domain 1"/>
    <property type="match status" value="1"/>
</dbReference>
<evidence type="ECO:0000256" key="1">
    <source>
        <dbReference type="ARBA" id="ARBA00010886"/>
    </source>
</evidence>
<keyword evidence="6" id="KW-0418">Kinase</keyword>
<comment type="catalytic activity">
    <reaction evidence="9">
        <text>L-seryl-[protein] + ATP = O-phospho-L-seryl-[protein] + ADP + H(+)</text>
        <dbReference type="Rhea" id="RHEA:17989"/>
        <dbReference type="Rhea" id="RHEA-COMP:9863"/>
        <dbReference type="Rhea" id="RHEA-COMP:11604"/>
        <dbReference type="ChEBI" id="CHEBI:15378"/>
        <dbReference type="ChEBI" id="CHEBI:29999"/>
        <dbReference type="ChEBI" id="CHEBI:30616"/>
        <dbReference type="ChEBI" id="CHEBI:83421"/>
        <dbReference type="ChEBI" id="CHEBI:456216"/>
        <dbReference type="EC" id="2.7.11.1"/>
    </reaction>
</comment>
<gene>
    <name evidence="13" type="ORF">DD238_000728</name>
</gene>
<dbReference type="Proteomes" id="UP000282087">
    <property type="component" value="Unassembled WGS sequence"/>
</dbReference>
<dbReference type="PROSITE" id="PS00107">
    <property type="entry name" value="PROTEIN_KINASE_ATP"/>
    <property type="match status" value="1"/>
</dbReference>
<dbReference type="CDD" id="cd24141">
    <property type="entry name" value="NDUFS5-like"/>
    <property type="match status" value="1"/>
</dbReference>
<feature type="region of interest" description="Disordered" evidence="11">
    <location>
        <begin position="347"/>
        <end position="375"/>
    </location>
</feature>
<keyword evidence="4" id="KW-0808">Transferase</keyword>
<dbReference type="PROSITE" id="PS50011">
    <property type="entry name" value="PROTEIN_KINASE_DOM"/>
    <property type="match status" value="1"/>
</dbReference>
<sequence>MSSGFGFKGREGRCYQFWKGVEQCSKDTEYSGQCGKQVEDYIECLHHRKEELRCIGRGSYGSAYLVRDRTCLENRFVVKKIPMELLSAKEKDQSFHEVELLAKLKHPNVVEYKENFVVDNVLHIIMAYCDGGDLADKIKEQHKIREQIVGPDNNSSDPRGYFPISQVLDWFVQMAMAIKYLHDQRVLHRDLKTSNVFLTTENVVKLGDFGIAKTLDSTLDQAKTVVGTPYYMSPEVCESKPYSYASDVWSLGCVLYEMLALRHAFDASNILMLILKIVQQDCNPVPPCYGKEVSDLLHKLLDKDPERRPSMEEIFAMPYIRHHMQGLVASGGSLKVKVINPLARRPQYGSASARGRRRLHSKNLSARRSSGEKKQLRLSAQTAFSQVAPMQWIPIQPFTADTDDLDTCNEPERLDSSILQKSQLSFRLPERNTTLEPQITTEEKPHPVAIEKHGLMPDEEVDEDSLNSMPTAVWPQPRLASGERKLFAWGQGESSKKPHANGSARSSSNEADGDDSQFQEKELMNPNFQSEYSDECIDSFQNYYSSKDTKENCSPSKRELRQPEVLRQRGMGNLRTPFHVPESRWLNPTARMVNFNDNGDLLATSAFVLSDVDSEDTRVPEFSEISMMRELELDGDSDDDDRSTDTSLGEYEAEENFYSDDSSDFHDHSGTQYSDDFEDADAEVIEYADGEFNSEGEGHEKEHHIFTTREEGEGVASHWDDFVSTTAGYRSTGDDDNCHFARIEGPAEAQWVIRKFAQSLMLTTDDLHPQQAA</sequence>
<dbReference type="VEuPathDB" id="FungiDB:DD237_001015"/>
<dbReference type="SMART" id="SM00220">
    <property type="entry name" value="S_TKc"/>
    <property type="match status" value="1"/>
</dbReference>
<dbReference type="Gene3D" id="3.30.200.20">
    <property type="entry name" value="Phosphorylase Kinase, domain 1"/>
    <property type="match status" value="1"/>
</dbReference>
<dbReference type="GO" id="GO:0005524">
    <property type="term" value="F:ATP binding"/>
    <property type="evidence" value="ECO:0007669"/>
    <property type="project" value="UniProtKB-UniRule"/>
</dbReference>
<dbReference type="PROSITE" id="PS00108">
    <property type="entry name" value="PROTEIN_KINASE_ST"/>
    <property type="match status" value="1"/>
</dbReference>
<dbReference type="PANTHER" id="PTHR44899:SF3">
    <property type="entry name" value="SERINE_THREONINE-PROTEIN KINASE NEK1"/>
    <property type="match status" value="1"/>
</dbReference>
<dbReference type="STRING" id="542832.A0A3M6VUY5"/>
<dbReference type="InterPro" id="IPR011009">
    <property type="entry name" value="Kinase-like_dom_sf"/>
</dbReference>